<organism evidence="2 3">
    <name type="scientific">Henriciella pelagia</name>
    <dbReference type="NCBI Taxonomy" id="1977912"/>
    <lineage>
        <taxon>Bacteria</taxon>
        <taxon>Pseudomonadati</taxon>
        <taxon>Pseudomonadota</taxon>
        <taxon>Alphaproteobacteria</taxon>
        <taxon>Hyphomonadales</taxon>
        <taxon>Hyphomonadaceae</taxon>
        <taxon>Henriciella</taxon>
    </lineage>
</organism>
<reference evidence="3" key="1">
    <citation type="journal article" date="2019" name="Int. J. Syst. Evol. Microbiol.">
        <title>The Global Catalogue of Microorganisms (GCM) 10K type strain sequencing project: providing services to taxonomists for standard genome sequencing and annotation.</title>
        <authorList>
            <consortium name="The Broad Institute Genomics Platform"/>
            <consortium name="The Broad Institute Genome Sequencing Center for Infectious Disease"/>
            <person name="Wu L."/>
            <person name="Ma J."/>
        </authorList>
    </citation>
    <scope>NUCLEOTIDE SEQUENCE [LARGE SCALE GENOMIC DNA]</scope>
    <source>
        <strain evidence="3">CGMCC 1.15928</strain>
    </source>
</reference>
<sequence length="163" mass="17828">MGLSLGGALAQQIAIQYRGRVDRLILAGTCSGTTMLPADWTEASLWRTLNPFAALMDDLISDLANAHVRGVAMANTPAMLAQFAPFMGWSSLCFLPMIEAQTLVLAGSRDRIIPPKNAVQLSAFIRRADHRILPDAGHLFPFTEPERTASHIERFLQPGRTVD</sequence>
<name>A0ABQ1JCL4_9PROT</name>
<gene>
    <name evidence="2" type="ORF">GCM10011503_12920</name>
</gene>
<dbReference type="Pfam" id="PF12697">
    <property type="entry name" value="Abhydrolase_6"/>
    <property type="match status" value="1"/>
</dbReference>
<evidence type="ECO:0000313" key="2">
    <source>
        <dbReference type="EMBL" id="GGB65518.1"/>
    </source>
</evidence>
<feature type="domain" description="AB hydrolase-1" evidence="1">
    <location>
        <begin position="2"/>
        <end position="149"/>
    </location>
</feature>
<dbReference type="InterPro" id="IPR029058">
    <property type="entry name" value="AB_hydrolase_fold"/>
</dbReference>
<dbReference type="Gene3D" id="3.40.50.1820">
    <property type="entry name" value="alpha/beta hydrolase"/>
    <property type="match status" value="1"/>
</dbReference>
<dbReference type="EMBL" id="BMKF01000001">
    <property type="protein sequence ID" value="GGB65518.1"/>
    <property type="molecule type" value="Genomic_DNA"/>
</dbReference>
<keyword evidence="3" id="KW-1185">Reference proteome</keyword>
<dbReference type="PANTHER" id="PTHR43689:SF8">
    <property type="entry name" value="ALPHA_BETA-HYDROLASES SUPERFAMILY PROTEIN"/>
    <property type="match status" value="1"/>
</dbReference>
<dbReference type="PANTHER" id="PTHR43689">
    <property type="entry name" value="HYDROLASE"/>
    <property type="match status" value="1"/>
</dbReference>
<evidence type="ECO:0000259" key="1">
    <source>
        <dbReference type="Pfam" id="PF12697"/>
    </source>
</evidence>
<comment type="caution">
    <text evidence="2">The sequence shown here is derived from an EMBL/GenBank/DDBJ whole genome shotgun (WGS) entry which is preliminary data.</text>
</comment>
<dbReference type="Proteomes" id="UP000628854">
    <property type="component" value="Unassembled WGS sequence"/>
</dbReference>
<protein>
    <recommendedName>
        <fullName evidence="1">AB hydrolase-1 domain-containing protein</fullName>
    </recommendedName>
</protein>
<proteinExistence type="predicted"/>
<dbReference type="SUPFAM" id="SSF53474">
    <property type="entry name" value="alpha/beta-Hydrolases"/>
    <property type="match status" value="1"/>
</dbReference>
<evidence type="ECO:0000313" key="3">
    <source>
        <dbReference type="Proteomes" id="UP000628854"/>
    </source>
</evidence>
<accession>A0ABQ1JCL4</accession>
<dbReference type="InterPro" id="IPR000073">
    <property type="entry name" value="AB_hydrolase_1"/>
</dbReference>